<dbReference type="PANTHER" id="PTHR43798">
    <property type="entry name" value="MONOACYLGLYCEROL LIPASE"/>
    <property type="match status" value="1"/>
</dbReference>
<dbReference type="RefSeq" id="WP_306838489.1">
    <property type="nucleotide sequence ID" value="NZ_JAUSRA010000001.1"/>
</dbReference>
<dbReference type="InterPro" id="IPR000073">
    <property type="entry name" value="AB_hydrolase_1"/>
</dbReference>
<dbReference type="Pfam" id="PF12697">
    <property type="entry name" value="Abhydrolase_6"/>
    <property type="match status" value="1"/>
</dbReference>
<evidence type="ECO:0000259" key="1">
    <source>
        <dbReference type="Pfam" id="PF12697"/>
    </source>
</evidence>
<dbReference type="InterPro" id="IPR050266">
    <property type="entry name" value="AB_hydrolase_sf"/>
</dbReference>
<name>A0ABT9N776_9ACTN</name>
<dbReference type="PANTHER" id="PTHR43798:SF33">
    <property type="entry name" value="HYDROLASE, PUTATIVE (AFU_ORTHOLOGUE AFUA_2G14860)-RELATED"/>
    <property type="match status" value="1"/>
</dbReference>
<evidence type="ECO:0000313" key="2">
    <source>
        <dbReference type="EMBL" id="MDP9799550.1"/>
    </source>
</evidence>
<feature type="domain" description="AB hydrolase-1" evidence="1">
    <location>
        <begin position="55"/>
        <end position="274"/>
    </location>
</feature>
<sequence>MAGPTFGRPEQEAAFREAYAEAVSQWPAGTESLDLPTPYGRTHVHVCGPPAGPPLVLLHGGGGSSTVWFALARELAGRFRIYAPDRVAEAGLSESATAAPDPLAWLDSVLDGLGLHRTHLAGHSYGGWQAFTYALSRPERVDHLALLDPSDVFAPMAPGYLLRGVPTLFLRFPRVLDSLLTWETRGRPLDPATRRLALAAQAGRMPSPVMPRRPAEPERLAVPTLVLVAARSRSHDPARLRARADRLPRVTTALLPDATHHTLPTEDAGQVAAALRSFFP</sequence>
<reference evidence="2 3" key="1">
    <citation type="submission" date="2023-07" db="EMBL/GenBank/DDBJ databases">
        <title>Sequencing the genomes of 1000 actinobacteria strains.</title>
        <authorList>
            <person name="Klenk H.-P."/>
        </authorList>
    </citation>
    <scope>NUCLEOTIDE SEQUENCE [LARGE SCALE GENOMIC DNA]</scope>
    <source>
        <strain evidence="2 3">DSM 44710</strain>
    </source>
</reference>
<proteinExistence type="predicted"/>
<dbReference type="Gene3D" id="3.40.50.1820">
    <property type="entry name" value="alpha/beta hydrolase"/>
    <property type="match status" value="1"/>
</dbReference>
<comment type="caution">
    <text evidence="2">The sequence shown here is derived from an EMBL/GenBank/DDBJ whole genome shotgun (WGS) entry which is preliminary data.</text>
</comment>
<gene>
    <name evidence="2" type="ORF">J2S43_008062</name>
</gene>
<dbReference type="InterPro" id="IPR029058">
    <property type="entry name" value="AB_hydrolase_fold"/>
</dbReference>
<dbReference type="EMBL" id="JAUSRA010000001">
    <property type="protein sequence ID" value="MDP9799550.1"/>
    <property type="molecule type" value="Genomic_DNA"/>
</dbReference>
<dbReference type="Proteomes" id="UP001240984">
    <property type="component" value="Unassembled WGS sequence"/>
</dbReference>
<evidence type="ECO:0000313" key="3">
    <source>
        <dbReference type="Proteomes" id="UP001240984"/>
    </source>
</evidence>
<dbReference type="SUPFAM" id="SSF53474">
    <property type="entry name" value="alpha/beta-Hydrolases"/>
    <property type="match status" value="1"/>
</dbReference>
<protein>
    <submittedName>
        <fullName evidence="2">Pimeloyl-ACP methyl ester carboxylesterase</fullName>
    </submittedName>
</protein>
<organism evidence="2 3">
    <name type="scientific">Catenuloplanes nepalensis</name>
    <dbReference type="NCBI Taxonomy" id="587533"/>
    <lineage>
        <taxon>Bacteria</taxon>
        <taxon>Bacillati</taxon>
        <taxon>Actinomycetota</taxon>
        <taxon>Actinomycetes</taxon>
        <taxon>Micromonosporales</taxon>
        <taxon>Micromonosporaceae</taxon>
        <taxon>Catenuloplanes</taxon>
    </lineage>
</organism>
<accession>A0ABT9N776</accession>
<keyword evidence="3" id="KW-1185">Reference proteome</keyword>